<evidence type="ECO:0000259" key="2">
    <source>
        <dbReference type="Pfam" id="PF04773"/>
    </source>
</evidence>
<dbReference type="InterPro" id="IPR006860">
    <property type="entry name" value="FecR"/>
</dbReference>
<dbReference type="EMBL" id="JALHLG010000005">
    <property type="protein sequence ID" value="MCJ2186365.1"/>
    <property type="molecule type" value="Genomic_DNA"/>
</dbReference>
<feature type="domain" description="FecR protein" evidence="2">
    <location>
        <begin position="116"/>
        <end position="207"/>
    </location>
</feature>
<dbReference type="PANTHER" id="PTHR30273">
    <property type="entry name" value="PERIPLASMIC SIGNAL SENSOR AND SIGMA FACTOR ACTIVATOR FECR-RELATED"/>
    <property type="match status" value="1"/>
</dbReference>
<keyword evidence="1" id="KW-0812">Transmembrane</keyword>
<gene>
    <name evidence="4" type="ORF">MTR66_05980</name>
</gene>
<dbReference type="InterPro" id="IPR032623">
    <property type="entry name" value="FecR_N"/>
</dbReference>
<name>A0ABT0BMU2_9SPHN</name>
<keyword evidence="1" id="KW-0472">Membrane</keyword>
<dbReference type="InterPro" id="IPR012373">
    <property type="entry name" value="Ferrdict_sens_TM"/>
</dbReference>
<dbReference type="PIRSF" id="PIRSF018266">
    <property type="entry name" value="FecR"/>
    <property type="match status" value="1"/>
</dbReference>
<dbReference type="Proteomes" id="UP001202281">
    <property type="component" value="Unassembled WGS sequence"/>
</dbReference>
<feature type="domain" description="FecR N-terminal" evidence="3">
    <location>
        <begin position="14"/>
        <end position="53"/>
    </location>
</feature>
<dbReference type="Pfam" id="PF04773">
    <property type="entry name" value="FecR"/>
    <property type="match status" value="1"/>
</dbReference>
<protein>
    <submittedName>
        <fullName evidence="4">FecR domain-containing protein</fullName>
    </submittedName>
</protein>
<dbReference type="RefSeq" id="WP_243918718.1">
    <property type="nucleotide sequence ID" value="NZ_JALHLG010000005.1"/>
</dbReference>
<evidence type="ECO:0000259" key="3">
    <source>
        <dbReference type="Pfam" id="PF16220"/>
    </source>
</evidence>
<evidence type="ECO:0000313" key="4">
    <source>
        <dbReference type="EMBL" id="MCJ2186365.1"/>
    </source>
</evidence>
<keyword evidence="1" id="KW-1133">Transmembrane helix</keyword>
<evidence type="ECO:0000256" key="1">
    <source>
        <dbReference type="SAM" id="Phobius"/>
    </source>
</evidence>
<reference evidence="4 5" key="1">
    <citation type="submission" date="2022-04" db="EMBL/GenBank/DDBJ databases">
        <title>Identification of a novel bacterium isolated from mangrove sediments.</title>
        <authorList>
            <person name="Pan X."/>
        </authorList>
    </citation>
    <scope>NUCLEOTIDE SEQUENCE [LARGE SCALE GENOMIC DNA]</scope>
    <source>
        <strain evidence="4 5">B2638</strain>
    </source>
</reference>
<keyword evidence="5" id="KW-1185">Reference proteome</keyword>
<comment type="caution">
    <text evidence="4">The sequence shown here is derived from an EMBL/GenBank/DDBJ whole genome shotgun (WGS) entry which is preliminary data.</text>
</comment>
<organism evidence="4 5">
    <name type="scientific">Novosphingobium beihaiensis</name>
    <dbReference type="NCBI Taxonomy" id="2930389"/>
    <lineage>
        <taxon>Bacteria</taxon>
        <taxon>Pseudomonadati</taxon>
        <taxon>Pseudomonadota</taxon>
        <taxon>Alphaproteobacteria</taxon>
        <taxon>Sphingomonadales</taxon>
        <taxon>Sphingomonadaceae</taxon>
        <taxon>Novosphingobium</taxon>
    </lineage>
</organism>
<feature type="transmembrane region" description="Helical" evidence="1">
    <location>
        <begin position="89"/>
        <end position="107"/>
    </location>
</feature>
<dbReference type="Gene3D" id="2.60.120.1440">
    <property type="match status" value="1"/>
</dbReference>
<accession>A0ABT0BMU2</accession>
<dbReference type="Pfam" id="PF16220">
    <property type="entry name" value="DUF4880"/>
    <property type="match status" value="1"/>
</dbReference>
<proteinExistence type="predicted"/>
<evidence type="ECO:0000313" key="5">
    <source>
        <dbReference type="Proteomes" id="UP001202281"/>
    </source>
</evidence>
<dbReference type="PANTHER" id="PTHR30273:SF2">
    <property type="entry name" value="PROTEIN FECR"/>
    <property type="match status" value="1"/>
</dbReference>
<sequence>MASGETNRDETIREQALGWAVRTNDPGFTEWAAFTAWLEAEPAHAEAYDAVCAAVLDGADLLRSAGPANDGSPAEETRLTPAAATRRRWLGGALAASAALVLGIGFWQRERPAPFVIVTAPGETRTVKLENGTSIALSGGTRIELDHNDARRARLERGEALFTVRHDPKAPFQVAVGEDRLVDIGTVFDVRHDRHGMSVAVSEGAVQFNPEAEDVRISPGQILARAAGSNRYVLSPIAMDRIGEWREGRLTFEGASLDQVAAELTRTTGIPFSVRGAKNAGTVSGSVLIDPIRKDPGVLGSLLGLNVTPRGQGWVIGTP</sequence>